<reference evidence="2" key="1">
    <citation type="submission" date="2018-10" db="EMBL/GenBank/DDBJ databases">
        <title>FDA dAtabase for Regulatory Grade micrObial Sequences (FDA-ARGOS): Supporting development and validation of Infectious Disease Dx tests.</title>
        <authorList>
            <person name="Minogue T."/>
            <person name="Wolcott M."/>
            <person name="Wasieloski L."/>
            <person name="Aguilar W."/>
            <person name="Moore D."/>
            <person name="Jaissle J."/>
            <person name="Tallon L."/>
            <person name="Sadzewicz L."/>
            <person name="Zhao X."/>
            <person name="Vavikolanu K."/>
            <person name="Mehta A."/>
            <person name="Aluvathingal J."/>
            <person name="Nadendla S."/>
            <person name="Yan Y."/>
            <person name="Sichtig H."/>
        </authorList>
    </citation>
    <scope>NUCLEOTIDE SEQUENCE [LARGE SCALE GENOMIC DNA]</scope>
    <source>
        <strain evidence="2">FDAARGOS_588</strain>
    </source>
</reference>
<gene>
    <name evidence="1" type="ORF">EGT70_10140</name>
</gene>
<organism evidence="1 2">
    <name type="scientific">Burkholderia mallei</name>
    <name type="common">Pseudomonas mallei</name>
    <dbReference type="NCBI Taxonomy" id="13373"/>
    <lineage>
        <taxon>Bacteria</taxon>
        <taxon>Pseudomonadati</taxon>
        <taxon>Pseudomonadota</taxon>
        <taxon>Betaproteobacteria</taxon>
        <taxon>Burkholderiales</taxon>
        <taxon>Burkholderiaceae</taxon>
        <taxon>Burkholderia</taxon>
        <taxon>pseudomallei group</taxon>
    </lineage>
</organism>
<dbReference type="Proteomes" id="UP000269379">
    <property type="component" value="Unassembled WGS sequence"/>
</dbReference>
<comment type="caution">
    <text evidence="1">The sequence shown here is derived from an EMBL/GenBank/DDBJ whole genome shotgun (WGS) entry which is preliminary data.</text>
</comment>
<dbReference type="GeneID" id="92977057"/>
<evidence type="ECO:0000313" key="1">
    <source>
        <dbReference type="EMBL" id="RPA29829.1"/>
    </source>
</evidence>
<sequence>MGGRRRARTFGRPHACTRLENVAWHSLPPIAARVRRPDAAAREAPRRAPNAMLTHSFRPRRARRARRARRTATPRAARLESATSIRLTLQQSETAARIASRAALRLAFIPPTQRSKEVPDVANACCLLDGSSTTRVLSRRLRGPRSGSHSFRTVFRLRSAR</sequence>
<accession>A0AAX1XEM9</accession>
<proteinExistence type="predicted"/>
<evidence type="ECO:0000313" key="2">
    <source>
        <dbReference type="Proteomes" id="UP000269379"/>
    </source>
</evidence>
<protein>
    <submittedName>
        <fullName evidence="1">Uncharacterized protein</fullName>
    </submittedName>
</protein>
<dbReference type="EMBL" id="RKJW01000001">
    <property type="protein sequence ID" value="RPA29829.1"/>
    <property type="molecule type" value="Genomic_DNA"/>
</dbReference>
<name>A0AAX1XEM9_BURML</name>
<dbReference type="AlphaFoldDB" id="A0AAX1XEM9"/>
<dbReference type="RefSeq" id="WP_009981979.1">
    <property type="nucleotide sequence ID" value="NZ_CAJMTF010000014.1"/>
</dbReference>